<dbReference type="SMART" id="SM00338">
    <property type="entry name" value="BRLZ"/>
    <property type="match status" value="1"/>
</dbReference>
<feature type="compositionally biased region" description="Polar residues" evidence="3">
    <location>
        <begin position="171"/>
        <end position="182"/>
    </location>
</feature>
<proteinExistence type="predicted"/>
<evidence type="ECO:0000256" key="3">
    <source>
        <dbReference type="SAM" id="MobiDB-lite"/>
    </source>
</evidence>
<comment type="subcellular location">
    <subcellularLocation>
        <location evidence="1">Nucleus</location>
    </subcellularLocation>
</comment>
<feature type="compositionally biased region" description="Low complexity" evidence="3">
    <location>
        <begin position="412"/>
        <end position="431"/>
    </location>
</feature>
<sequence>MFLDHSQMMFRDTDLLIDEHPSEYSMIKMEPYDTSHVLYDSHQRLAFTRQLQQHQDNTINNRVVFEGDHSFGMDMMGLMPSKLSQSPDSGLLPYSEQLKASTDYLRPYLSMYMMPSETTSSSDSSSLPQSASGQSQRELIAHEAGSQDSEDGSRQQQQQGMTMTEFGKAISSRQHAITSGANEESPLQGPSISQQSDSSPFFTNASSPTLSSAAVGLTTSSSPLSLSLSSPMTDMVESPEEIAFRRAEQNRAAQRAFRQRKQKYIKWLESKAEELDEVYRILALVRTENQQLCNLVMELDDKLSHSRSGTPKDLKRLSSPAILTLGPVSSSFDQDTTTAAAAASATVAFEGGVTSDGLGGVPGKCSTIRGIDGSLGREISMRLMNLATFPGLGSSVDQDAAMLRKLKYHPRSSNIGKSSSGSKSKMSLKVSQHSKRPGTALHNAFQPSTLLPQQQLQQQQNQQQQQQTDGSWISSSPISGSSPSLYSPSPPYPDARSAFEYVPRI</sequence>
<evidence type="ECO:0000256" key="2">
    <source>
        <dbReference type="ARBA" id="ARBA00023242"/>
    </source>
</evidence>
<feature type="compositionally biased region" description="Low complexity" evidence="3">
    <location>
        <begin position="120"/>
        <end position="136"/>
    </location>
</feature>
<feature type="compositionally biased region" description="Polar residues" evidence="3">
    <location>
        <begin position="188"/>
        <end position="206"/>
    </location>
</feature>
<evidence type="ECO:0000313" key="5">
    <source>
        <dbReference type="EMBL" id="KAF9551382.1"/>
    </source>
</evidence>
<dbReference type="CDD" id="cd14688">
    <property type="entry name" value="bZIP_YAP"/>
    <property type="match status" value="1"/>
</dbReference>
<gene>
    <name evidence="5" type="ORF">EC957_009267</name>
</gene>
<reference evidence="5" key="1">
    <citation type="journal article" date="2020" name="Fungal Divers.">
        <title>Resolving the Mortierellaceae phylogeny through synthesis of multi-gene phylogenetics and phylogenomics.</title>
        <authorList>
            <person name="Vandepol N."/>
            <person name="Liber J."/>
            <person name="Desiro A."/>
            <person name="Na H."/>
            <person name="Kennedy M."/>
            <person name="Barry K."/>
            <person name="Grigoriev I.V."/>
            <person name="Miller A.N."/>
            <person name="O'Donnell K."/>
            <person name="Stajich J.E."/>
            <person name="Bonito G."/>
        </authorList>
    </citation>
    <scope>NUCLEOTIDE SEQUENCE</scope>
    <source>
        <strain evidence="5">NRRL 2591</strain>
    </source>
</reference>
<feature type="region of interest" description="Disordered" evidence="3">
    <location>
        <begin position="407"/>
        <end position="505"/>
    </location>
</feature>
<protein>
    <recommendedName>
        <fullName evidence="4">BZIP domain-containing protein</fullName>
    </recommendedName>
</protein>
<dbReference type="GO" id="GO:0001228">
    <property type="term" value="F:DNA-binding transcription activator activity, RNA polymerase II-specific"/>
    <property type="evidence" value="ECO:0007669"/>
    <property type="project" value="TreeGrafter"/>
</dbReference>
<dbReference type="PANTHER" id="PTHR40621">
    <property type="entry name" value="TRANSCRIPTION FACTOR KAPC-RELATED"/>
    <property type="match status" value="1"/>
</dbReference>
<keyword evidence="6" id="KW-1185">Reference proteome</keyword>
<dbReference type="GO" id="GO:0000976">
    <property type="term" value="F:transcription cis-regulatory region binding"/>
    <property type="evidence" value="ECO:0007669"/>
    <property type="project" value="InterPro"/>
</dbReference>
<evidence type="ECO:0000259" key="4">
    <source>
        <dbReference type="PROSITE" id="PS00036"/>
    </source>
</evidence>
<dbReference type="InterPro" id="IPR004827">
    <property type="entry name" value="bZIP"/>
</dbReference>
<dbReference type="InterPro" id="IPR050936">
    <property type="entry name" value="AP-1-like"/>
</dbReference>
<dbReference type="Pfam" id="PF00170">
    <property type="entry name" value="bZIP_1"/>
    <property type="match status" value="1"/>
</dbReference>
<dbReference type="SUPFAM" id="SSF57959">
    <property type="entry name" value="Leucine zipper domain"/>
    <property type="match status" value="1"/>
</dbReference>
<dbReference type="InterPro" id="IPR046347">
    <property type="entry name" value="bZIP_sf"/>
</dbReference>
<organism evidence="5 6">
    <name type="scientific">Mortierella hygrophila</name>
    <dbReference type="NCBI Taxonomy" id="979708"/>
    <lineage>
        <taxon>Eukaryota</taxon>
        <taxon>Fungi</taxon>
        <taxon>Fungi incertae sedis</taxon>
        <taxon>Mucoromycota</taxon>
        <taxon>Mortierellomycotina</taxon>
        <taxon>Mortierellomycetes</taxon>
        <taxon>Mortierellales</taxon>
        <taxon>Mortierellaceae</taxon>
        <taxon>Mortierella</taxon>
    </lineage>
</organism>
<dbReference type="EMBL" id="JAAAXW010000005">
    <property type="protein sequence ID" value="KAF9551382.1"/>
    <property type="molecule type" value="Genomic_DNA"/>
</dbReference>
<dbReference type="PANTHER" id="PTHR40621:SF6">
    <property type="entry name" value="AP-1-LIKE TRANSCRIPTION FACTOR YAP1-RELATED"/>
    <property type="match status" value="1"/>
</dbReference>
<dbReference type="Gene3D" id="1.20.5.170">
    <property type="match status" value="1"/>
</dbReference>
<evidence type="ECO:0000256" key="1">
    <source>
        <dbReference type="ARBA" id="ARBA00004123"/>
    </source>
</evidence>
<accession>A0A9P6FIJ9</accession>
<dbReference type="GO" id="GO:0090575">
    <property type="term" value="C:RNA polymerase II transcription regulator complex"/>
    <property type="evidence" value="ECO:0007669"/>
    <property type="project" value="TreeGrafter"/>
</dbReference>
<dbReference type="Proteomes" id="UP000723463">
    <property type="component" value="Unassembled WGS sequence"/>
</dbReference>
<comment type="caution">
    <text evidence="5">The sequence shown here is derived from an EMBL/GenBank/DDBJ whole genome shotgun (WGS) entry which is preliminary data.</text>
</comment>
<feature type="domain" description="BZIP" evidence="4">
    <location>
        <begin position="245"/>
        <end position="260"/>
    </location>
</feature>
<dbReference type="PROSITE" id="PS00036">
    <property type="entry name" value="BZIP_BASIC"/>
    <property type="match status" value="1"/>
</dbReference>
<name>A0A9P6FIJ9_9FUNG</name>
<dbReference type="AlphaFoldDB" id="A0A9P6FIJ9"/>
<feature type="region of interest" description="Disordered" evidence="3">
    <location>
        <begin position="115"/>
        <end position="206"/>
    </location>
</feature>
<evidence type="ECO:0000313" key="6">
    <source>
        <dbReference type="Proteomes" id="UP000723463"/>
    </source>
</evidence>
<keyword evidence="2" id="KW-0539">Nucleus</keyword>
<feature type="compositionally biased region" description="Low complexity" evidence="3">
    <location>
        <begin position="453"/>
        <end position="487"/>
    </location>
</feature>